<name>A0A0N5A6M5_PARTI</name>
<feature type="compositionally biased region" description="Low complexity" evidence="1">
    <location>
        <begin position="435"/>
        <end position="448"/>
    </location>
</feature>
<organism evidence="2 3">
    <name type="scientific">Parastrongyloides trichosuri</name>
    <name type="common">Possum-specific nematode worm</name>
    <dbReference type="NCBI Taxonomy" id="131310"/>
    <lineage>
        <taxon>Eukaryota</taxon>
        <taxon>Metazoa</taxon>
        <taxon>Ecdysozoa</taxon>
        <taxon>Nematoda</taxon>
        <taxon>Chromadorea</taxon>
        <taxon>Rhabditida</taxon>
        <taxon>Tylenchina</taxon>
        <taxon>Panagrolaimomorpha</taxon>
        <taxon>Strongyloidoidea</taxon>
        <taxon>Strongyloididae</taxon>
        <taxon>Parastrongyloides</taxon>
    </lineage>
</organism>
<feature type="compositionally biased region" description="Acidic residues" evidence="1">
    <location>
        <begin position="793"/>
        <end position="803"/>
    </location>
</feature>
<feature type="compositionally biased region" description="Basic and acidic residues" evidence="1">
    <location>
        <begin position="810"/>
        <end position="834"/>
    </location>
</feature>
<accession>A0A0N5A6M5</accession>
<reference evidence="3" key="1">
    <citation type="submission" date="2017-02" db="UniProtKB">
        <authorList>
            <consortium name="WormBaseParasite"/>
        </authorList>
    </citation>
    <scope>IDENTIFICATION</scope>
</reference>
<dbReference type="AlphaFoldDB" id="A0A0N5A6M5"/>
<dbReference type="Proteomes" id="UP000038045">
    <property type="component" value="Unplaced"/>
</dbReference>
<evidence type="ECO:0000256" key="1">
    <source>
        <dbReference type="SAM" id="MobiDB-lite"/>
    </source>
</evidence>
<proteinExistence type="predicted"/>
<feature type="compositionally biased region" description="Basic and acidic residues" evidence="1">
    <location>
        <begin position="633"/>
        <end position="677"/>
    </location>
</feature>
<feature type="compositionally biased region" description="Basic and acidic residues" evidence="1">
    <location>
        <begin position="417"/>
        <end position="434"/>
    </location>
</feature>
<evidence type="ECO:0000313" key="3">
    <source>
        <dbReference type="WBParaSite" id="PTRK_0001764800.1"/>
    </source>
</evidence>
<feature type="compositionally biased region" description="Basic and acidic residues" evidence="1">
    <location>
        <begin position="597"/>
        <end position="613"/>
    </location>
</feature>
<feature type="compositionally biased region" description="Basic and acidic residues" evidence="1">
    <location>
        <begin position="382"/>
        <end position="397"/>
    </location>
</feature>
<keyword evidence="2" id="KW-1185">Reference proteome</keyword>
<feature type="compositionally biased region" description="Basic and acidic residues" evidence="1">
    <location>
        <begin position="561"/>
        <end position="577"/>
    </location>
</feature>
<feature type="region of interest" description="Disordered" evidence="1">
    <location>
        <begin position="327"/>
        <end position="871"/>
    </location>
</feature>
<protein>
    <submittedName>
        <fullName evidence="3">ULP_PROTEASE domain-containing protein</fullName>
    </submittedName>
</protein>
<feature type="compositionally biased region" description="Low complexity" evidence="1">
    <location>
        <begin position="615"/>
        <end position="628"/>
    </location>
</feature>
<feature type="compositionally biased region" description="Basic and acidic residues" evidence="1">
    <location>
        <begin position="354"/>
        <end position="364"/>
    </location>
</feature>
<feature type="compositionally biased region" description="Polar residues" evidence="1">
    <location>
        <begin position="860"/>
        <end position="871"/>
    </location>
</feature>
<feature type="compositionally biased region" description="Basic and acidic residues" evidence="1">
    <location>
        <begin position="687"/>
        <end position="702"/>
    </location>
</feature>
<dbReference type="STRING" id="131310.A0A0N5A6M5"/>
<evidence type="ECO:0000313" key="2">
    <source>
        <dbReference type="Proteomes" id="UP000038045"/>
    </source>
</evidence>
<feature type="compositionally biased region" description="Low complexity" evidence="1">
    <location>
        <begin position="508"/>
        <end position="518"/>
    </location>
</feature>
<feature type="compositionally biased region" description="Basic and acidic residues" evidence="1">
    <location>
        <begin position="723"/>
        <end position="774"/>
    </location>
</feature>
<dbReference type="WBParaSite" id="PTRK_0001764800.1">
    <property type="protein sequence ID" value="PTRK_0001764800.1"/>
    <property type="gene ID" value="PTRK_0001764800"/>
</dbReference>
<feature type="compositionally biased region" description="Basic and acidic residues" evidence="1">
    <location>
        <begin position="525"/>
        <end position="541"/>
    </location>
</feature>
<sequence>MEVTNETLRNTLGKCHNIGNLLVEENNKFFGTESQEMDVCGEEERGLLDVCNNMFSRHNKGVTDENLIQNFNREDKDADEIQQVIVKSSNEHSISKTRRSSRRNFSSWCNIKTMDSLSKALYRSYEEWNVHLNLFTSWHNLDWKIMDNIIYGFNTIKRSKSALFVVDKSQKSFLNPRGHRYTKKSGPDLVKERNSLTTYQCAKCREINVKNKMSNIATIKFRGFNVIGFYDLHAETCYPMTLHPKNIQKNKANSKGLKIEKDLLNNIMTQELLGIDIQKYKRKLDKKKKSKRKVLVGKIYVVRKKGSKGKTAVEQVTDLPLTTVKLSSENDDSEISKFPVKETESVSDPENDSTDNRNSEKETLPEDTSVEVISTYEPTVGDNKDSNVEEQSPKEDESFTTTNIPLVDVTDIVESDDNNKDSNVEEQSPKEDKSLTTTNLPLVVVTDVVESDDQKKDSNVGEQSPKEDESLTTTNLPLVDVTDIVESDDNNKDSNVGKQSPKEDESFTTTDLPLVDVTDIVESDDNNKDSNVEEQSPKEDESLTTTNLPLVDVTDIVQSDDNNKDNNVEEQSSKEDESLTTTNLPLVDVTDIVESDDNNKDSNVEEQSPKEDESLTTTNLPLVVVTDVIESDDNNKEESQSPVDKNEESTESDSVKDTEKPSTNVDDKKKESTKIESVEVTNYPIIEKTDDSESNGEDKTQESDDNDSSSSSKNEETQTNEDDERRVTNDLSSDKDDEKETDNNEDLEKNISKEESKDKEGSEYSSEETTKEEVMTTMYSNDVTKEPPVESSVSDEESSEEDASLVNSNEHNKSSEEYYLFELEHHNSNSKEQDEYSTEESDNSKQKHHLNAKKVLLDNNYHSYSQIYGDN</sequence>
<feature type="compositionally biased region" description="Basic and acidic residues" evidence="1">
    <location>
        <begin position="452"/>
        <end position="469"/>
    </location>
</feature>